<dbReference type="PANTHER" id="PTHR45913:SF20">
    <property type="entry name" value="GENERAL TRANSCRIPTION FACTOR II-I REPEAT DOMAIN-CONTAINING PROTEIN 2"/>
    <property type="match status" value="1"/>
</dbReference>
<keyword evidence="3" id="KW-1185">Reference proteome</keyword>
<dbReference type="SUPFAM" id="SSF53098">
    <property type="entry name" value="Ribonuclease H-like"/>
    <property type="match status" value="1"/>
</dbReference>
<feature type="domain" description="HAT C-terminal dimerisation" evidence="1">
    <location>
        <begin position="354"/>
        <end position="423"/>
    </location>
</feature>
<reference evidence="2" key="2">
    <citation type="submission" date="2025-09" db="UniProtKB">
        <authorList>
            <consortium name="Ensembl"/>
        </authorList>
    </citation>
    <scope>IDENTIFICATION</scope>
</reference>
<proteinExistence type="predicted"/>
<protein>
    <recommendedName>
        <fullName evidence="1">HAT C-terminal dimerisation domain-containing protein</fullName>
    </recommendedName>
</protein>
<dbReference type="InterPro" id="IPR008906">
    <property type="entry name" value="HATC_C_dom"/>
</dbReference>
<evidence type="ECO:0000313" key="3">
    <source>
        <dbReference type="Proteomes" id="UP000261660"/>
    </source>
</evidence>
<dbReference type="Ensembl" id="ENSLBET00000021248.1">
    <property type="protein sequence ID" value="ENSLBEP00000020166.1"/>
    <property type="gene ID" value="ENSLBEG00000015450.1"/>
</dbReference>
<dbReference type="GeneTree" id="ENSGT00950000182812"/>
<reference evidence="2" key="1">
    <citation type="submission" date="2025-08" db="UniProtKB">
        <authorList>
            <consortium name="Ensembl"/>
        </authorList>
    </citation>
    <scope>IDENTIFICATION</scope>
</reference>
<dbReference type="Pfam" id="PF05699">
    <property type="entry name" value="Dimer_Tnp_hAT"/>
    <property type="match status" value="1"/>
</dbReference>
<dbReference type="Proteomes" id="UP000261660">
    <property type="component" value="Unplaced"/>
</dbReference>
<accession>A0A3Q3FIS4</accession>
<dbReference type="AlphaFoldDB" id="A0A3Q3FIS4"/>
<dbReference type="InterPro" id="IPR012337">
    <property type="entry name" value="RNaseH-like_sf"/>
</dbReference>
<organism evidence="2 3">
    <name type="scientific">Labrus bergylta</name>
    <name type="common">ballan wrasse</name>
    <dbReference type="NCBI Taxonomy" id="56723"/>
    <lineage>
        <taxon>Eukaryota</taxon>
        <taxon>Metazoa</taxon>
        <taxon>Chordata</taxon>
        <taxon>Craniata</taxon>
        <taxon>Vertebrata</taxon>
        <taxon>Euteleostomi</taxon>
        <taxon>Actinopterygii</taxon>
        <taxon>Neopterygii</taxon>
        <taxon>Teleostei</taxon>
        <taxon>Neoteleostei</taxon>
        <taxon>Acanthomorphata</taxon>
        <taxon>Eupercaria</taxon>
        <taxon>Labriformes</taxon>
        <taxon>Labridae</taxon>
        <taxon>Labrus</taxon>
    </lineage>
</organism>
<name>A0A3Q3FIS4_9LABR</name>
<dbReference type="STRING" id="56723.ENSLBEP00000020166"/>
<sequence>MKDFNLSRHYNTTHKDKYDKYNGAARVAIVADLRGKIHHQQSFFTKVTTIQESSLKASYAVSLELAKAKKPYSDGKIVKRLTRRIFDIQNHVEVKLKEVMHDCKYFSLALDESMDVTDVSQLLIYARAIDSSFEVHEELLKLVALHDTTKGRDIFNAVQSVVSEYGGFDKLSAVVTDGAPSMQGKHTGFAGLLQQSGVDCPILHCIIHQEALCAKSMNFSHVMDLVSKVTNLIRGGNRSLNHKTFVAFLDEVSAVYGDLQMHTEVRSQTVSDLYAHVNAFQSKLTLFKEDFSSDRPNLAHFLQIEKLQQQFKDRFQDFYTMKPRIVLFTDPLSAAVSAQPPELQLQLCELQSDPFFQAKHQERGISFWRLLPESRFPLLRDFALSTAGIFGSTCICESNFSTMKHIKSKERNRLTDETLFHLMQIGCTNIDIDI</sequence>
<dbReference type="InParanoid" id="A0A3Q3FIS4"/>
<evidence type="ECO:0000259" key="1">
    <source>
        <dbReference type="Pfam" id="PF05699"/>
    </source>
</evidence>
<evidence type="ECO:0000313" key="2">
    <source>
        <dbReference type="Ensembl" id="ENSLBEP00000020166.1"/>
    </source>
</evidence>
<dbReference type="PANTHER" id="PTHR45913">
    <property type="entry name" value="EPM2A-INTERACTING PROTEIN 1"/>
    <property type="match status" value="1"/>
</dbReference>
<dbReference type="GO" id="GO:0046983">
    <property type="term" value="F:protein dimerization activity"/>
    <property type="evidence" value="ECO:0007669"/>
    <property type="project" value="InterPro"/>
</dbReference>